<dbReference type="PANTHER" id="PTHR47371">
    <property type="entry name" value="LIPOTEICHOIC ACID SYNTHASE"/>
    <property type="match status" value="1"/>
</dbReference>
<evidence type="ECO:0000256" key="4">
    <source>
        <dbReference type="ARBA" id="ARBA00022989"/>
    </source>
</evidence>
<proteinExistence type="predicted"/>
<evidence type="ECO:0000259" key="7">
    <source>
        <dbReference type="Pfam" id="PF00884"/>
    </source>
</evidence>
<evidence type="ECO:0000256" key="1">
    <source>
        <dbReference type="ARBA" id="ARBA00004651"/>
    </source>
</evidence>
<organism evidence="8 9">
    <name type="scientific">Nitratireductor thuwali</name>
    <dbReference type="NCBI Taxonomy" id="2267699"/>
    <lineage>
        <taxon>Bacteria</taxon>
        <taxon>Pseudomonadati</taxon>
        <taxon>Pseudomonadota</taxon>
        <taxon>Alphaproteobacteria</taxon>
        <taxon>Hyphomicrobiales</taxon>
        <taxon>Phyllobacteriaceae</taxon>
        <taxon>Nitratireductor</taxon>
    </lineage>
</organism>
<dbReference type="EMBL" id="CP030942">
    <property type="protein sequence ID" value="UUP19843.1"/>
    <property type="molecule type" value="Genomic_DNA"/>
</dbReference>
<dbReference type="Pfam" id="PF00884">
    <property type="entry name" value="Sulfatase"/>
    <property type="match status" value="1"/>
</dbReference>
<dbReference type="RefSeq" id="WP_338532040.1">
    <property type="nucleotide sequence ID" value="NZ_CP030942.1"/>
</dbReference>
<keyword evidence="3 6" id="KW-0812">Transmembrane</keyword>
<feature type="transmembrane region" description="Helical" evidence="6">
    <location>
        <begin position="28"/>
        <end position="44"/>
    </location>
</feature>
<dbReference type="InterPro" id="IPR017850">
    <property type="entry name" value="Alkaline_phosphatase_core_sf"/>
</dbReference>
<feature type="transmembrane region" description="Helical" evidence="6">
    <location>
        <begin position="51"/>
        <end position="68"/>
    </location>
</feature>
<keyword evidence="2" id="KW-1003">Cell membrane</keyword>
<evidence type="ECO:0000313" key="9">
    <source>
        <dbReference type="Proteomes" id="UP001342418"/>
    </source>
</evidence>
<reference evidence="8 9" key="1">
    <citation type="submission" date="2018-07" db="EMBL/GenBank/DDBJ databases">
        <title>Genome sequence of Nitratireductor thuwali#1536.</title>
        <authorList>
            <person name="Michoud G."/>
            <person name="Merlino G."/>
            <person name="Sefrji F.O."/>
            <person name="Daffonchio D."/>
        </authorList>
    </citation>
    <scope>NUCLEOTIDE SEQUENCE [LARGE SCALE GENOMIC DNA]</scope>
    <source>
        <strain evidence="8 9">Nit1536</strain>
        <plasmid evidence="8 9">p1536_1</plasmid>
    </source>
</reference>
<feature type="transmembrane region" description="Helical" evidence="6">
    <location>
        <begin position="123"/>
        <end position="145"/>
    </location>
</feature>
<dbReference type="InterPro" id="IPR000917">
    <property type="entry name" value="Sulfatase_N"/>
</dbReference>
<feature type="transmembrane region" description="Helical" evidence="6">
    <location>
        <begin position="74"/>
        <end position="92"/>
    </location>
</feature>
<evidence type="ECO:0000313" key="8">
    <source>
        <dbReference type="EMBL" id="UUP19843.1"/>
    </source>
</evidence>
<dbReference type="SUPFAM" id="SSF53649">
    <property type="entry name" value="Alkaline phosphatase-like"/>
    <property type="match status" value="1"/>
</dbReference>
<protein>
    <recommendedName>
        <fullName evidence="7">Sulfatase N-terminal domain-containing protein</fullName>
    </recommendedName>
</protein>
<evidence type="ECO:0000256" key="3">
    <source>
        <dbReference type="ARBA" id="ARBA00022692"/>
    </source>
</evidence>
<evidence type="ECO:0000256" key="5">
    <source>
        <dbReference type="ARBA" id="ARBA00023136"/>
    </source>
</evidence>
<dbReference type="InterPro" id="IPR050448">
    <property type="entry name" value="OpgB/LTA_synthase_biosynth"/>
</dbReference>
<dbReference type="Gene3D" id="3.40.720.10">
    <property type="entry name" value="Alkaline Phosphatase, subunit A"/>
    <property type="match status" value="1"/>
</dbReference>
<keyword evidence="9" id="KW-1185">Reference proteome</keyword>
<gene>
    <name evidence="8" type="ORF">NTH_04358</name>
</gene>
<name>A0ABY5MTD5_9HYPH</name>
<comment type="subcellular location">
    <subcellularLocation>
        <location evidence="1">Cell membrane</location>
        <topology evidence="1">Multi-pass membrane protein</topology>
    </subcellularLocation>
</comment>
<sequence length="576" mass="62414">MSKPLTIRSLALFARAAAICMRAAVHPLAISLFSVLGVAFIWNAENNAKTVPFAVFIVAFSAACLFAATRRPAFSVYCAWALVGTISVASAIKFKMKGFSVHFYDAVVVAGDPDIYRFIFSSYLGLVAPVLVLAGVALAVLALLFRLERAAAVSATARLAPLVVAAAGLPLTYPAEAYAEQRYFYYLQGRHSTAFFVSLLDLANLAGDGALESRLAGAAPAEPFDDTVECGGGKQPDVYVVLEESHTSPAYFPQIEGGKALAGEMAENAGELRPLQVESFGGGTWITNLSLMTGLSATDFGWRSPYLTISLENRVSGALPEIFARCGYRTAAILPLNYTFVNEGPFLSSIGFETVMDMDAIEAPSFHMRDRFYFDAAERFIAEHREADGRPLFLLVQTMFAHSPYDAPLEPGPDGPGEPLHDDPQIAEYLRRMLVANRDYAEFAERRLAEQSERPSVLMAFGDHQVFATKPFVDELEGDGALGRPRSLAYRTFYTLGGTVARPPSPQATVDIAFLGTHLLRAAGLTGSPAFADLDRLNRLCGGSFHACPHRGEIDTHLRRRVEGGLLRLETTAPES</sequence>
<feature type="domain" description="Sulfatase N-terminal" evidence="7">
    <location>
        <begin position="290"/>
        <end position="464"/>
    </location>
</feature>
<evidence type="ECO:0000256" key="2">
    <source>
        <dbReference type="ARBA" id="ARBA00022475"/>
    </source>
</evidence>
<keyword evidence="8" id="KW-0614">Plasmid</keyword>
<dbReference type="Proteomes" id="UP001342418">
    <property type="component" value="Plasmid p1536_1"/>
</dbReference>
<keyword evidence="5 6" id="KW-0472">Membrane</keyword>
<keyword evidence="4 6" id="KW-1133">Transmembrane helix</keyword>
<evidence type="ECO:0000256" key="6">
    <source>
        <dbReference type="SAM" id="Phobius"/>
    </source>
</evidence>
<geneLocation type="plasmid" evidence="8 9">
    <name>p1536_1</name>
</geneLocation>
<accession>A0ABY5MTD5</accession>
<dbReference type="PANTHER" id="PTHR47371:SF3">
    <property type="entry name" value="PHOSPHOGLYCEROL TRANSFERASE I"/>
    <property type="match status" value="1"/>
</dbReference>